<dbReference type="GO" id="GO:0003676">
    <property type="term" value="F:nucleic acid binding"/>
    <property type="evidence" value="ECO:0007669"/>
    <property type="project" value="InterPro"/>
</dbReference>
<proteinExistence type="predicted"/>
<evidence type="ECO:0000313" key="2">
    <source>
        <dbReference type="EMBL" id="KAJ8945074.1"/>
    </source>
</evidence>
<organism evidence="2 3">
    <name type="scientific">Aromia moschata</name>
    <dbReference type="NCBI Taxonomy" id="1265417"/>
    <lineage>
        <taxon>Eukaryota</taxon>
        <taxon>Metazoa</taxon>
        <taxon>Ecdysozoa</taxon>
        <taxon>Arthropoda</taxon>
        <taxon>Hexapoda</taxon>
        <taxon>Insecta</taxon>
        <taxon>Pterygota</taxon>
        <taxon>Neoptera</taxon>
        <taxon>Endopterygota</taxon>
        <taxon>Coleoptera</taxon>
        <taxon>Polyphaga</taxon>
        <taxon>Cucujiformia</taxon>
        <taxon>Chrysomeloidea</taxon>
        <taxon>Cerambycidae</taxon>
        <taxon>Cerambycinae</taxon>
        <taxon>Callichromatini</taxon>
        <taxon>Aromia</taxon>
    </lineage>
</organism>
<feature type="region of interest" description="Disordered" evidence="1">
    <location>
        <begin position="25"/>
        <end position="44"/>
    </location>
</feature>
<evidence type="ECO:0000313" key="3">
    <source>
        <dbReference type="Proteomes" id="UP001162162"/>
    </source>
</evidence>
<keyword evidence="3" id="KW-1185">Reference proteome</keyword>
<comment type="caution">
    <text evidence="2">The sequence shown here is derived from an EMBL/GenBank/DDBJ whole genome shotgun (WGS) entry which is preliminary data.</text>
</comment>
<evidence type="ECO:0008006" key="4">
    <source>
        <dbReference type="Google" id="ProtNLM"/>
    </source>
</evidence>
<evidence type="ECO:0000256" key="1">
    <source>
        <dbReference type="SAM" id="MobiDB-lite"/>
    </source>
</evidence>
<dbReference type="EMBL" id="JAPWTK010000228">
    <property type="protein sequence ID" value="KAJ8945074.1"/>
    <property type="molecule type" value="Genomic_DNA"/>
</dbReference>
<name>A0AAV8Y118_9CUCU</name>
<accession>A0AAV8Y118</accession>
<sequence length="149" mass="17095">MSDVVVPEMLVLRLMVFHSNALNVNGRGTGQGPRRDRKPQGFEKSIRTTTNLKGELYLDFLQTQLPNYLDALPLPLRQNMLFMRDGAPAHFSRLVAEARCLVQLEALMLIHLISVYGVYMKSLVYEHEINTREELWQKINNAAVSLRNK</sequence>
<reference evidence="2" key="1">
    <citation type="journal article" date="2023" name="Insect Mol. Biol.">
        <title>Genome sequencing provides insights into the evolution of gene families encoding plant cell wall-degrading enzymes in longhorned beetles.</title>
        <authorList>
            <person name="Shin N.R."/>
            <person name="Okamura Y."/>
            <person name="Kirsch R."/>
            <person name="Pauchet Y."/>
        </authorList>
    </citation>
    <scope>NUCLEOTIDE SEQUENCE</scope>
    <source>
        <strain evidence="2">AMC_N1</strain>
    </source>
</reference>
<dbReference type="Gene3D" id="3.30.420.10">
    <property type="entry name" value="Ribonuclease H-like superfamily/Ribonuclease H"/>
    <property type="match status" value="1"/>
</dbReference>
<protein>
    <recommendedName>
        <fullName evidence="4">Transposase</fullName>
    </recommendedName>
</protein>
<dbReference type="InterPro" id="IPR036397">
    <property type="entry name" value="RNaseH_sf"/>
</dbReference>
<dbReference type="AlphaFoldDB" id="A0AAV8Y118"/>
<dbReference type="Proteomes" id="UP001162162">
    <property type="component" value="Unassembled WGS sequence"/>
</dbReference>
<gene>
    <name evidence="2" type="ORF">NQ318_005254</name>
</gene>